<dbReference type="SUPFAM" id="SSF141322">
    <property type="entry name" value="NfeD domain-like"/>
    <property type="match status" value="1"/>
</dbReference>
<evidence type="ECO:0000256" key="1">
    <source>
        <dbReference type="SAM" id="Phobius"/>
    </source>
</evidence>
<dbReference type="Pfam" id="PF01957">
    <property type="entry name" value="NfeD"/>
    <property type="match status" value="1"/>
</dbReference>
<organism evidence="3 4">
    <name type="scientific">Proteiniclasticum sediminis</name>
    <dbReference type="NCBI Taxonomy" id="2804028"/>
    <lineage>
        <taxon>Bacteria</taxon>
        <taxon>Bacillati</taxon>
        <taxon>Bacillota</taxon>
        <taxon>Clostridia</taxon>
        <taxon>Eubacteriales</taxon>
        <taxon>Clostridiaceae</taxon>
        <taxon>Proteiniclasticum</taxon>
    </lineage>
</organism>
<gene>
    <name evidence="3" type="ORF">KCG48_00615</name>
</gene>
<keyword evidence="1" id="KW-0472">Membrane</keyword>
<evidence type="ECO:0000313" key="4">
    <source>
        <dbReference type="Proteomes" id="UP000675379"/>
    </source>
</evidence>
<dbReference type="Gene3D" id="2.40.50.140">
    <property type="entry name" value="Nucleic acid-binding proteins"/>
    <property type="match status" value="1"/>
</dbReference>
<accession>A0A941CMK7</accession>
<name>A0A941CMK7_9CLOT</name>
<feature type="transmembrane region" description="Helical" evidence="1">
    <location>
        <begin position="36"/>
        <end position="61"/>
    </location>
</feature>
<dbReference type="Proteomes" id="UP000675379">
    <property type="component" value="Unassembled WGS sequence"/>
</dbReference>
<evidence type="ECO:0000313" key="3">
    <source>
        <dbReference type="EMBL" id="MBR0574832.1"/>
    </source>
</evidence>
<keyword evidence="1" id="KW-0812">Transmembrane</keyword>
<dbReference type="RefSeq" id="WP_211799349.1">
    <property type="nucleotide sequence ID" value="NZ_JAGSCS010000001.1"/>
</dbReference>
<keyword evidence="4" id="KW-1185">Reference proteome</keyword>
<dbReference type="AlphaFoldDB" id="A0A941CMK7"/>
<dbReference type="InterPro" id="IPR012340">
    <property type="entry name" value="NA-bd_OB-fold"/>
</dbReference>
<dbReference type="EMBL" id="JAGSCS010000001">
    <property type="protein sequence ID" value="MBR0574832.1"/>
    <property type="molecule type" value="Genomic_DNA"/>
</dbReference>
<comment type="caution">
    <text evidence="3">The sequence shown here is derived from an EMBL/GenBank/DDBJ whole genome shotgun (WGS) entry which is preliminary data.</text>
</comment>
<feature type="domain" description="NfeD-like C-terminal" evidence="2">
    <location>
        <begin position="81"/>
        <end position="136"/>
    </location>
</feature>
<proteinExistence type="predicted"/>
<dbReference type="InterPro" id="IPR002810">
    <property type="entry name" value="NfeD-like_C"/>
</dbReference>
<sequence length="139" mass="15758">MNWIWLLLIIIVVVLDIATSNVLFSWLGIGFLVAWIVSPFVVFGDQVIIAFTLGIILLLVGNRISRKYIRKNIQTTPILVDKIVGKVFEAEYEITKETKHKINGIYWTLVNDGPPIAAGEHFKVLEIANNKLIVKKEEN</sequence>
<reference evidence="3" key="1">
    <citation type="submission" date="2021-04" db="EMBL/GenBank/DDBJ databases">
        <title>Proteiniclasticum sedimins sp. nov., an obligate anaerobic bacterium isolated from anaerobic sludge.</title>
        <authorList>
            <person name="Liu J."/>
        </authorList>
    </citation>
    <scope>NUCLEOTIDE SEQUENCE</scope>
    <source>
        <strain evidence="3">BAD-10</strain>
    </source>
</reference>
<evidence type="ECO:0000259" key="2">
    <source>
        <dbReference type="Pfam" id="PF01957"/>
    </source>
</evidence>
<keyword evidence="1" id="KW-1133">Transmembrane helix</keyword>
<protein>
    <submittedName>
        <fullName evidence="3">NfeD family protein</fullName>
    </submittedName>
</protein>